<evidence type="ECO:0000256" key="10">
    <source>
        <dbReference type="SAM" id="Phobius"/>
    </source>
</evidence>
<keyword evidence="12" id="KW-1185">Reference proteome</keyword>
<dbReference type="OrthoDB" id="9810952at2"/>
<dbReference type="PATRIC" id="fig|748449.3.peg.2005"/>
<dbReference type="Pfam" id="PF02386">
    <property type="entry name" value="TrkH"/>
    <property type="match status" value="1"/>
</dbReference>
<evidence type="ECO:0000256" key="9">
    <source>
        <dbReference type="ARBA" id="ARBA00023136"/>
    </source>
</evidence>
<reference evidence="12" key="1">
    <citation type="submission" date="2012-02" db="EMBL/GenBank/DDBJ databases">
        <title>The complete genome of Halobacteroides halobius DSM 5150.</title>
        <authorList>
            <person name="Lucas S."/>
            <person name="Copeland A."/>
            <person name="Lapidus A."/>
            <person name="Glavina del Rio T."/>
            <person name="Dalin E."/>
            <person name="Tice H."/>
            <person name="Bruce D."/>
            <person name="Goodwin L."/>
            <person name="Pitluck S."/>
            <person name="Peters L."/>
            <person name="Mikhailova N."/>
            <person name="Gu W."/>
            <person name="Kyrpides N."/>
            <person name="Mavromatis K."/>
            <person name="Ivanova N."/>
            <person name="Brettin T."/>
            <person name="Detter J.C."/>
            <person name="Han C."/>
            <person name="Larimer F."/>
            <person name="Land M."/>
            <person name="Hauser L."/>
            <person name="Markowitz V."/>
            <person name="Cheng J.-F."/>
            <person name="Hugenholtz P."/>
            <person name="Woyke T."/>
            <person name="Wu D."/>
            <person name="Tindall B."/>
            <person name="Pomrenke H."/>
            <person name="Brambilla E."/>
            <person name="Klenk H.-P."/>
            <person name="Eisen J.A."/>
        </authorList>
    </citation>
    <scope>NUCLEOTIDE SEQUENCE [LARGE SCALE GENOMIC DNA]</scope>
    <source>
        <strain evidence="12">ATCC 35273 / DSM 5150 / MD-1</strain>
    </source>
</reference>
<evidence type="ECO:0000256" key="4">
    <source>
        <dbReference type="ARBA" id="ARBA00022538"/>
    </source>
</evidence>
<evidence type="ECO:0000256" key="6">
    <source>
        <dbReference type="ARBA" id="ARBA00022958"/>
    </source>
</evidence>
<dbReference type="EMBL" id="CP003359">
    <property type="protein sequence ID" value="AGB41976.1"/>
    <property type="molecule type" value="Genomic_DNA"/>
</dbReference>
<dbReference type="Proteomes" id="UP000010880">
    <property type="component" value="Chromosome"/>
</dbReference>
<dbReference type="GO" id="GO:0015379">
    <property type="term" value="F:potassium:chloride symporter activity"/>
    <property type="evidence" value="ECO:0007669"/>
    <property type="project" value="InterPro"/>
</dbReference>
<evidence type="ECO:0000256" key="1">
    <source>
        <dbReference type="ARBA" id="ARBA00004651"/>
    </source>
</evidence>
<feature type="transmembrane region" description="Helical" evidence="10">
    <location>
        <begin position="124"/>
        <end position="144"/>
    </location>
</feature>
<evidence type="ECO:0000256" key="8">
    <source>
        <dbReference type="ARBA" id="ARBA00023065"/>
    </source>
</evidence>
<keyword evidence="8" id="KW-0406">Ion transport</keyword>
<dbReference type="InterPro" id="IPR003445">
    <property type="entry name" value="Cat_transpt"/>
</dbReference>
<evidence type="ECO:0000256" key="5">
    <source>
        <dbReference type="ARBA" id="ARBA00022692"/>
    </source>
</evidence>
<feature type="transmembrane region" description="Helical" evidence="10">
    <location>
        <begin position="73"/>
        <end position="98"/>
    </location>
</feature>
<accession>L0KAD9</accession>
<feature type="transmembrane region" description="Helical" evidence="10">
    <location>
        <begin position="375"/>
        <end position="396"/>
    </location>
</feature>
<proteinExistence type="predicted"/>
<name>L0KAD9_HALHC</name>
<keyword evidence="9 10" id="KW-0472">Membrane</keyword>
<dbReference type="PANTHER" id="PTHR32024:SF1">
    <property type="entry name" value="KTR SYSTEM POTASSIUM UPTAKE PROTEIN B"/>
    <property type="match status" value="1"/>
</dbReference>
<dbReference type="InterPro" id="IPR004772">
    <property type="entry name" value="TrkH"/>
</dbReference>
<feature type="transmembrane region" description="Helical" evidence="10">
    <location>
        <begin position="402"/>
        <end position="423"/>
    </location>
</feature>
<feature type="transmembrane region" description="Helical" evidence="10">
    <location>
        <begin position="12"/>
        <end position="33"/>
    </location>
</feature>
<dbReference type="GO" id="GO:0005886">
    <property type="term" value="C:plasma membrane"/>
    <property type="evidence" value="ECO:0007669"/>
    <property type="project" value="UniProtKB-SubCell"/>
</dbReference>
<feature type="transmembrane region" description="Helical" evidence="10">
    <location>
        <begin position="342"/>
        <end position="363"/>
    </location>
</feature>
<dbReference type="HOGENOM" id="CLU_026429_0_1_9"/>
<feature type="transmembrane region" description="Helical" evidence="10">
    <location>
        <begin position="193"/>
        <end position="212"/>
    </location>
</feature>
<keyword evidence="2" id="KW-0813">Transport</keyword>
<feature type="transmembrane region" description="Helical" evidence="10">
    <location>
        <begin position="224"/>
        <end position="244"/>
    </location>
</feature>
<feature type="transmembrane region" description="Helical" evidence="10">
    <location>
        <begin position="156"/>
        <end position="173"/>
    </location>
</feature>
<dbReference type="AlphaFoldDB" id="L0KAD9"/>
<organism evidence="11 12">
    <name type="scientific">Halobacteroides halobius (strain ATCC 35273 / DSM 5150 / MD-1)</name>
    <dbReference type="NCBI Taxonomy" id="748449"/>
    <lineage>
        <taxon>Bacteria</taxon>
        <taxon>Bacillati</taxon>
        <taxon>Bacillota</taxon>
        <taxon>Clostridia</taxon>
        <taxon>Halanaerobiales</taxon>
        <taxon>Halobacteroidaceae</taxon>
        <taxon>Halobacteroides</taxon>
    </lineage>
</organism>
<evidence type="ECO:0000313" key="11">
    <source>
        <dbReference type="EMBL" id="AGB41976.1"/>
    </source>
</evidence>
<evidence type="ECO:0000256" key="2">
    <source>
        <dbReference type="ARBA" id="ARBA00022448"/>
    </source>
</evidence>
<dbReference type="NCBIfam" id="TIGR00933">
    <property type="entry name" value="2a38"/>
    <property type="match status" value="1"/>
</dbReference>
<feature type="transmembrane region" description="Helical" evidence="10">
    <location>
        <begin position="45"/>
        <end position="66"/>
    </location>
</feature>
<dbReference type="STRING" id="748449.Halha_2089"/>
<evidence type="ECO:0000256" key="7">
    <source>
        <dbReference type="ARBA" id="ARBA00022989"/>
    </source>
</evidence>
<keyword evidence="5 10" id="KW-0812">Transmembrane</keyword>
<evidence type="ECO:0000313" key="12">
    <source>
        <dbReference type="Proteomes" id="UP000010880"/>
    </source>
</evidence>
<protein>
    <submittedName>
        <fullName evidence="11">Potassium uptake protein, TrkH family</fullName>
    </submittedName>
</protein>
<keyword evidence="7 10" id="KW-1133">Transmembrane helix</keyword>
<comment type="subcellular location">
    <subcellularLocation>
        <location evidence="1">Cell membrane</location>
        <topology evidence="1">Multi-pass membrane protein</topology>
    </subcellularLocation>
</comment>
<evidence type="ECO:0000256" key="3">
    <source>
        <dbReference type="ARBA" id="ARBA00022475"/>
    </source>
</evidence>
<gene>
    <name evidence="11" type="ordered locus">Halha_2089</name>
</gene>
<dbReference type="RefSeq" id="WP_015327690.1">
    <property type="nucleotide sequence ID" value="NC_019978.1"/>
</dbReference>
<dbReference type="PANTHER" id="PTHR32024">
    <property type="entry name" value="TRK SYSTEM POTASSIUM UPTAKE PROTEIN TRKG-RELATED"/>
    <property type="match status" value="1"/>
</dbReference>
<sequence>MKKINELSSAQILSMGYAIIMFGGGLLLTLPIATTDGQGMNFLDALFTATSAAAVTGLIVENTVAYFSFFGELVIMCLIQIGGLGLMIMSTLLALLIGKKVTLKHRLMILDDLDQFQLSGVLQLVKYVVAVTFTIEGLGALILSIRLAQDMPVGKAVYYGIFHSISAFNNAGFDLFGNSLLNFTSDLTVNLTITSLIILGGIGFAVIAEVYSKKKFKRFSLQTKMVLSITLVLIMLSFIIFFILEYSNPQTMGKLSLKGKLLASYFLAVTPRTAGFATVSMGVLRDSSIFLVILLMFIGASPGSTGGGVKTTTLGAIGAVLYSRATGRDDVEIYKRRLNREIVLDALTVVALGLVHVATITIILTITEEAPFLDLLFETVSAFATVGLSTGITAGLSEIGKVLIIITMYLGRIGPVTLAVAIAEKRHKANIRYPEEDIMIG</sequence>
<dbReference type="KEGG" id="hhl:Halha_2089"/>
<keyword evidence="3" id="KW-1003">Cell membrane</keyword>
<keyword evidence="6" id="KW-0630">Potassium</keyword>
<keyword evidence="4" id="KW-0633">Potassium transport</keyword>
<dbReference type="eggNOG" id="COG0168">
    <property type="taxonomic scope" value="Bacteria"/>
</dbReference>
<feature type="transmembrane region" description="Helical" evidence="10">
    <location>
        <begin position="264"/>
        <end position="284"/>
    </location>
</feature>
<feature type="transmembrane region" description="Helical" evidence="10">
    <location>
        <begin position="291"/>
        <end position="322"/>
    </location>
</feature>